<dbReference type="Pfam" id="PF01694">
    <property type="entry name" value="Rhomboid"/>
    <property type="match status" value="1"/>
</dbReference>
<evidence type="ECO:0000259" key="8">
    <source>
        <dbReference type="Pfam" id="PF01694"/>
    </source>
</evidence>
<keyword evidence="3 7" id="KW-0812">Transmembrane</keyword>
<feature type="domain" description="DUF6576" evidence="9">
    <location>
        <begin position="270"/>
        <end position="303"/>
    </location>
</feature>
<dbReference type="GO" id="GO:0006508">
    <property type="term" value="P:proteolysis"/>
    <property type="evidence" value="ECO:0007669"/>
    <property type="project" value="UniProtKB-KW"/>
</dbReference>
<evidence type="ECO:0000313" key="11">
    <source>
        <dbReference type="Proteomes" id="UP000290545"/>
    </source>
</evidence>
<dbReference type="Proteomes" id="UP000290545">
    <property type="component" value="Unassembled WGS sequence"/>
</dbReference>
<feature type="transmembrane region" description="Helical" evidence="7">
    <location>
        <begin position="116"/>
        <end position="138"/>
    </location>
</feature>
<keyword evidence="4" id="KW-0378">Hydrolase</keyword>
<gene>
    <name evidence="10" type="ORF">ESB13_17290</name>
</gene>
<keyword evidence="10" id="KW-0645">Protease</keyword>
<dbReference type="InterPro" id="IPR035952">
    <property type="entry name" value="Rhomboid-like_sf"/>
</dbReference>
<dbReference type="Pfam" id="PF20216">
    <property type="entry name" value="DUF6576"/>
    <property type="match status" value="1"/>
</dbReference>
<evidence type="ECO:0000256" key="5">
    <source>
        <dbReference type="ARBA" id="ARBA00022989"/>
    </source>
</evidence>
<comment type="caution">
    <text evidence="10">The sequence shown here is derived from an EMBL/GenBank/DDBJ whole genome shotgun (WGS) entry which is preliminary data.</text>
</comment>
<evidence type="ECO:0000256" key="6">
    <source>
        <dbReference type="ARBA" id="ARBA00023136"/>
    </source>
</evidence>
<feature type="transmembrane region" description="Helical" evidence="7">
    <location>
        <begin position="81"/>
        <end position="104"/>
    </location>
</feature>
<dbReference type="InterPro" id="IPR050925">
    <property type="entry name" value="Rhomboid_protease_S54"/>
</dbReference>
<comment type="subcellular location">
    <subcellularLocation>
        <location evidence="1">Membrane</location>
        <topology evidence="1">Multi-pass membrane protein</topology>
    </subcellularLocation>
</comment>
<proteinExistence type="inferred from homology"/>
<reference evidence="10 11" key="1">
    <citation type="submission" date="2019-01" db="EMBL/GenBank/DDBJ databases">
        <title>Filimonas sp. strain TTM-71.</title>
        <authorList>
            <person name="Chen W.-M."/>
        </authorList>
    </citation>
    <scope>NUCLEOTIDE SEQUENCE [LARGE SCALE GENOMIC DNA]</scope>
    <source>
        <strain evidence="10 11">TTM-71</strain>
    </source>
</reference>
<dbReference type="GO" id="GO:0016020">
    <property type="term" value="C:membrane"/>
    <property type="evidence" value="ECO:0007669"/>
    <property type="project" value="UniProtKB-SubCell"/>
</dbReference>
<name>A0A4Q1D5P7_9BACT</name>
<evidence type="ECO:0000256" key="3">
    <source>
        <dbReference type="ARBA" id="ARBA00022692"/>
    </source>
</evidence>
<evidence type="ECO:0000256" key="1">
    <source>
        <dbReference type="ARBA" id="ARBA00004141"/>
    </source>
</evidence>
<feature type="transmembrane region" description="Helical" evidence="7">
    <location>
        <begin position="144"/>
        <end position="164"/>
    </location>
</feature>
<dbReference type="GO" id="GO:0004252">
    <property type="term" value="F:serine-type endopeptidase activity"/>
    <property type="evidence" value="ECO:0007669"/>
    <property type="project" value="InterPro"/>
</dbReference>
<comment type="similarity">
    <text evidence="2">Belongs to the peptidase S54 family.</text>
</comment>
<protein>
    <submittedName>
        <fullName evidence="10">Rhomboid family intramembrane serine protease</fullName>
    </submittedName>
</protein>
<dbReference type="RefSeq" id="WP_129004877.1">
    <property type="nucleotide sequence ID" value="NZ_SDHZ01000002.1"/>
</dbReference>
<evidence type="ECO:0000256" key="2">
    <source>
        <dbReference type="ARBA" id="ARBA00009045"/>
    </source>
</evidence>
<feature type="transmembrane region" description="Helical" evidence="7">
    <location>
        <begin position="20"/>
        <end position="42"/>
    </location>
</feature>
<accession>A0A4Q1D5P7</accession>
<feature type="transmembrane region" description="Helical" evidence="7">
    <location>
        <begin position="176"/>
        <end position="194"/>
    </location>
</feature>
<evidence type="ECO:0000256" key="7">
    <source>
        <dbReference type="SAM" id="Phobius"/>
    </source>
</evidence>
<dbReference type="AlphaFoldDB" id="A0A4Q1D5P7"/>
<dbReference type="PANTHER" id="PTHR43731">
    <property type="entry name" value="RHOMBOID PROTEASE"/>
    <property type="match status" value="1"/>
</dbReference>
<dbReference type="InterPro" id="IPR046483">
    <property type="entry name" value="DUF6576"/>
</dbReference>
<dbReference type="Gene3D" id="1.20.1540.10">
    <property type="entry name" value="Rhomboid-like"/>
    <property type="match status" value="1"/>
</dbReference>
<evidence type="ECO:0000313" key="10">
    <source>
        <dbReference type="EMBL" id="RXK83825.1"/>
    </source>
</evidence>
<dbReference type="EMBL" id="SDHZ01000002">
    <property type="protein sequence ID" value="RXK83825.1"/>
    <property type="molecule type" value="Genomic_DNA"/>
</dbReference>
<organism evidence="10 11">
    <name type="scientific">Filimonas effusa</name>
    <dbReference type="NCBI Taxonomy" id="2508721"/>
    <lineage>
        <taxon>Bacteria</taxon>
        <taxon>Pseudomonadati</taxon>
        <taxon>Bacteroidota</taxon>
        <taxon>Chitinophagia</taxon>
        <taxon>Chitinophagales</taxon>
        <taxon>Chitinophagaceae</taxon>
        <taxon>Filimonas</taxon>
    </lineage>
</organism>
<keyword evidence="11" id="KW-1185">Reference proteome</keyword>
<evidence type="ECO:0000256" key="4">
    <source>
        <dbReference type="ARBA" id="ARBA00022801"/>
    </source>
</evidence>
<dbReference type="OrthoDB" id="680602at2"/>
<dbReference type="SUPFAM" id="SSF144091">
    <property type="entry name" value="Rhomboid-like"/>
    <property type="match status" value="1"/>
</dbReference>
<keyword evidence="5 7" id="KW-1133">Transmembrane helix</keyword>
<feature type="domain" description="Peptidase S54 rhomboid" evidence="8">
    <location>
        <begin position="73"/>
        <end position="219"/>
    </location>
</feature>
<keyword evidence="6 7" id="KW-0472">Membrane</keyword>
<dbReference type="InterPro" id="IPR022764">
    <property type="entry name" value="Peptidase_S54_rhomboid_dom"/>
</dbReference>
<dbReference type="PANTHER" id="PTHR43731:SF14">
    <property type="entry name" value="PRESENILIN-ASSOCIATED RHOMBOID-LIKE PROTEIN, MITOCHONDRIAL"/>
    <property type="match status" value="1"/>
</dbReference>
<evidence type="ECO:0000259" key="9">
    <source>
        <dbReference type="Pfam" id="PF20216"/>
    </source>
</evidence>
<sequence>MGVLEQNKKSRLLLGQDNNVLTWLLIVNAVAFVIVSFIKVIYQTDETVPADRFYVEILNWLTLPADAGTLLSRPWTILTHMFVQADLLSLLGSLLWLWAFGYILQDLAGSQKLVPLYLYGGLAGVLFFELAVNLIPILHNGAKTPLAGSGAALMAIAVGATTFAPKYRLFTALNGGIPLWVLLIVFAAVDYAGISVSNPAVAIAHLGGALTGFLFVYQLKRGRDYGMWMTKSVQWMDNAFNPDKKRVATPSSQTHFYKATRVPFQKTSHITQQRVDDLLDKINQFGYARLTEEEKAFLKRASEEQDTPH</sequence>
<feature type="transmembrane region" description="Helical" evidence="7">
    <location>
        <begin position="200"/>
        <end position="219"/>
    </location>
</feature>